<keyword evidence="2" id="KW-1003">Cell membrane</keyword>
<evidence type="ECO:0000256" key="6">
    <source>
        <dbReference type="SAM" id="Phobius"/>
    </source>
</evidence>
<evidence type="ECO:0000256" key="2">
    <source>
        <dbReference type="ARBA" id="ARBA00022475"/>
    </source>
</evidence>
<gene>
    <name evidence="7" type="ORF">HNR50_004154</name>
</gene>
<dbReference type="Pfam" id="PF04277">
    <property type="entry name" value="OAD_gamma"/>
    <property type="match status" value="1"/>
</dbReference>
<dbReference type="EMBL" id="JACHGJ010000012">
    <property type="protein sequence ID" value="MBB6482455.1"/>
    <property type="molecule type" value="Genomic_DNA"/>
</dbReference>
<organism evidence="7 8">
    <name type="scientific">Spirochaeta isovalerica</name>
    <dbReference type="NCBI Taxonomy" id="150"/>
    <lineage>
        <taxon>Bacteria</taxon>
        <taxon>Pseudomonadati</taxon>
        <taxon>Spirochaetota</taxon>
        <taxon>Spirochaetia</taxon>
        <taxon>Spirochaetales</taxon>
        <taxon>Spirochaetaceae</taxon>
        <taxon>Spirochaeta</taxon>
    </lineage>
</organism>
<evidence type="ECO:0000256" key="4">
    <source>
        <dbReference type="ARBA" id="ARBA00022989"/>
    </source>
</evidence>
<comment type="caution">
    <text evidence="7">The sequence shown here is derived from an EMBL/GenBank/DDBJ whole genome shotgun (WGS) entry which is preliminary data.</text>
</comment>
<name>A0A841REF2_9SPIO</name>
<keyword evidence="4 6" id="KW-1133">Transmembrane helix</keyword>
<evidence type="ECO:0000256" key="1">
    <source>
        <dbReference type="ARBA" id="ARBA00004236"/>
    </source>
</evidence>
<keyword evidence="8" id="KW-1185">Reference proteome</keyword>
<evidence type="ECO:0000313" key="8">
    <source>
        <dbReference type="Proteomes" id="UP000587760"/>
    </source>
</evidence>
<dbReference type="AlphaFoldDB" id="A0A841REF2"/>
<keyword evidence="5 6" id="KW-0472">Membrane</keyword>
<reference evidence="7 8" key="1">
    <citation type="submission" date="2020-08" db="EMBL/GenBank/DDBJ databases">
        <title>Genomic Encyclopedia of Type Strains, Phase IV (KMG-IV): sequencing the most valuable type-strain genomes for metagenomic binning, comparative biology and taxonomic classification.</title>
        <authorList>
            <person name="Goeker M."/>
        </authorList>
    </citation>
    <scope>NUCLEOTIDE SEQUENCE [LARGE SCALE GENOMIC DNA]</scope>
    <source>
        <strain evidence="7 8">DSM 2461</strain>
    </source>
</reference>
<protein>
    <submittedName>
        <fullName evidence="7">Sodium pump decarboxylase gamma subunit</fullName>
    </submittedName>
</protein>
<evidence type="ECO:0000256" key="5">
    <source>
        <dbReference type="ARBA" id="ARBA00023136"/>
    </source>
</evidence>
<evidence type="ECO:0000313" key="7">
    <source>
        <dbReference type="EMBL" id="MBB6482455.1"/>
    </source>
</evidence>
<proteinExistence type="predicted"/>
<feature type="transmembrane region" description="Helical" evidence="6">
    <location>
        <begin position="20"/>
        <end position="48"/>
    </location>
</feature>
<evidence type="ECO:0000256" key="3">
    <source>
        <dbReference type="ARBA" id="ARBA00022692"/>
    </source>
</evidence>
<dbReference type="GO" id="GO:0015081">
    <property type="term" value="F:sodium ion transmembrane transporter activity"/>
    <property type="evidence" value="ECO:0007669"/>
    <property type="project" value="InterPro"/>
</dbReference>
<accession>A0A841REF2</accession>
<dbReference type="GO" id="GO:0036376">
    <property type="term" value="P:sodium ion export across plasma membrane"/>
    <property type="evidence" value="ECO:0007669"/>
    <property type="project" value="InterPro"/>
</dbReference>
<keyword evidence="3 6" id="KW-0812">Transmembrane</keyword>
<dbReference type="GO" id="GO:0005886">
    <property type="term" value="C:plasma membrane"/>
    <property type="evidence" value="ECO:0007669"/>
    <property type="project" value="UniProtKB-SubCell"/>
</dbReference>
<comment type="subcellular location">
    <subcellularLocation>
        <location evidence="1">Cell membrane</location>
    </subcellularLocation>
</comment>
<sequence length="88" mass="9381">MNFFEKGLQNIALNDGYSLSIAGMSIVFLALVVIAAIIKLLPVFLVVLDKIIPEKHIEPNSGTRRSADDGAAVAAIAAAIYKKKQKVG</sequence>
<dbReference type="RefSeq" id="WP_184748693.1">
    <property type="nucleotide sequence ID" value="NZ_JACHGJ010000012.1"/>
</dbReference>
<dbReference type="Proteomes" id="UP000587760">
    <property type="component" value="Unassembled WGS sequence"/>
</dbReference>
<dbReference type="InterPro" id="IPR005899">
    <property type="entry name" value="Na_pump_deCOase"/>
</dbReference>